<feature type="transmembrane region" description="Helical" evidence="1">
    <location>
        <begin position="29"/>
        <end position="49"/>
    </location>
</feature>
<dbReference type="AlphaFoldDB" id="A0A7G9GHB6"/>
<dbReference type="GO" id="GO:0055085">
    <property type="term" value="P:transmembrane transport"/>
    <property type="evidence" value="ECO:0007669"/>
    <property type="project" value="InterPro"/>
</dbReference>
<dbReference type="InterPro" id="IPR009827">
    <property type="entry name" value="MatC_N"/>
</dbReference>
<feature type="transmembrane region" description="Helical" evidence="1">
    <location>
        <begin position="96"/>
        <end position="115"/>
    </location>
</feature>
<protein>
    <submittedName>
        <fullName evidence="3">Anion permease</fullName>
    </submittedName>
</protein>
<evidence type="ECO:0000256" key="1">
    <source>
        <dbReference type="SAM" id="Phobius"/>
    </source>
</evidence>
<feature type="transmembrane region" description="Helical" evidence="1">
    <location>
        <begin position="411"/>
        <end position="432"/>
    </location>
</feature>
<gene>
    <name evidence="3" type="ORF">H9Q79_08015</name>
</gene>
<evidence type="ECO:0000313" key="4">
    <source>
        <dbReference type="Proteomes" id="UP000515860"/>
    </source>
</evidence>
<keyword evidence="1" id="KW-1133">Transmembrane helix</keyword>
<dbReference type="Pfam" id="PF07158">
    <property type="entry name" value="MatC_N"/>
    <property type="match status" value="1"/>
</dbReference>
<keyword evidence="1" id="KW-0812">Transmembrane</keyword>
<feature type="transmembrane region" description="Helical" evidence="1">
    <location>
        <begin position="6"/>
        <end position="22"/>
    </location>
</feature>
<name>A0A7G9GHB6_9FIRM</name>
<dbReference type="EMBL" id="CP060635">
    <property type="protein sequence ID" value="QNM10198.1"/>
    <property type="molecule type" value="Genomic_DNA"/>
</dbReference>
<reference evidence="3 4" key="1">
    <citation type="submission" date="2020-08" db="EMBL/GenBank/DDBJ databases">
        <authorList>
            <person name="Liu C."/>
            <person name="Sun Q."/>
        </authorList>
    </citation>
    <scope>NUCLEOTIDE SEQUENCE [LARGE SCALE GENOMIC DNA]</scope>
    <source>
        <strain evidence="3 4">NSJ-29</strain>
    </source>
</reference>
<evidence type="ECO:0000313" key="3">
    <source>
        <dbReference type="EMBL" id="QNM10198.1"/>
    </source>
</evidence>
<feature type="transmembrane region" description="Helical" evidence="1">
    <location>
        <begin position="325"/>
        <end position="353"/>
    </location>
</feature>
<feature type="transmembrane region" description="Helical" evidence="1">
    <location>
        <begin position="55"/>
        <end position="75"/>
    </location>
</feature>
<accession>A0A7G9GHB6</accession>
<dbReference type="RefSeq" id="WP_249329589.1">
    <property type="nucleotide sequence ID" value="NZ_CP060635.1"/>
</dbReference>
<dbReference type="GO" id="GO:0016020">
    <property type="term" value="C:membrane"/>
    <property type="evidence" value="ECO:0007669"/>
    <property type="project" value="UniProtKB-SubCell"/>
</dbReference>
<feature type="transmembrane region" description="Helical" evidence="1">
    <location>
        <begin position="287"/>
        <end position="305"/>
    </location>
</feature>
<feature type="transmembrane region" description="Helical" evidence="1">
    <location>
        <begin position="121"/>
        <end position="146"/>
    </location>
</feature>
<dbReference type="KEGG" id="whj:H9Q79_08015"/>
<dbReference type="Proteomes" id="UP000515860">
    <property type="component" value="Chromosome"/>
</dbReference>
<feature type="transmembrane region" description="Helical" evidence="1">
    <location>
        <begin position="223"/>
        <end position="242"/>
    </location>
</feature>
<keyword evidence="4" id="KW-1185">Reference proteome</keyword>
<feature type="domain" description="Dicarboxylate carrier MatC N-terminal" evidence="2">
    <location>
        <begin position="7"/>
        <end position="152"/>
    </location>
</feature>
<keyword evidence="1" id="KW-0472">Membrane</keyword>
<feature type="transmembrane region" description="Helical" evidence="1">
    <location>
        <begin position="254"/>
        <end position="275"/>
    </location>
</feature>
<proteinExistence type="predicted"/>
<sequence>MNSTAMAVICLAAFAISILISYRRKLNTGVLAMAFAYLIGCFLMGLPVKDVVAQFPVKMLFLLFSVCFFYGYAIQNGTLQIIADHIIYRFRNKTKFLPFILYLLAFGLAVMGASAPAISSFLAPVCIIIGASTGIHYLIMLVLICLGSGAGSLVPWGQGGLIIRGIIESTPFASEAASIPLKVCLNLFFTGFLALLIVYFIFKGHHAIPCEIKKPEKFNSVQRKTLLILGIVLALVLLPAIVNTLHPLDAARQFAGLFDIQMLSIVGAVICALLNLGDEKKILLHSVPWNTIILVCGVCMLLGITTQTGVFDTITDLLSVNLSETVIGCALVLLGGFMSFFSGAMSVVVPLFLPVVLSIAAAGGHSPAALASALTIGAVMTCTSPFSTAGSFILSCIPDAQTRDRIFGKQFLLTCLLFIVPVILMATGAYGIL</sequence>
<organism evidence="3 4">
    <name type="scientific">Wansuia hejianensis</name>
    <dbReference type="NCBI Taxonomy" id="2763667"/>
    <lineage>
        <taxon>Bacteria</taxon>
        <taxon>Bacillati</taxon>
        <taxon>Bacillota</taxon>
        <taxon>Clostridia</taxon>
        <taxon>Lachnospirales</taxon>
        <taxon>Lachnospiraceae</taxon>
        <taxon>Wansuia</taxon>
    </lineage>
</organism>
<feature type="transmembrane region" description="Helical" evidence="1">
    <location>
        <begin position="179"/>
        <end position="202"/>
    </location>
</feature>
<evidence type="ECO:0000259" key="2">
    <source>
        <dbReference type="Pfam" id="PF07158"/>
    </source>
</evidence>